<dbReference type="Gene3D" id="3.90.550.50">
    <property type="match status" value="1"/>
</dbReference>
<keyword evidence="3 10" id="KW-0328">Glycosyltransferase</keyword>
<evidence type="ECO:0000256" key="11">
    <source>
        <dbReference type="SAM" id="MobiDB-lite"/>
    </source>
</evidence>
<evidence type="ECO:0000313" key="12">
    <source>
        <dbReference type="Proteomes" id="UP000695022"/>
    </source>
</evidence>
<keyword evidence="5" id="KW-0812">Transmembrane</keyword>
<proteinExistence type="inferred from homology"/>
<accession>A0ABM1F1H1</accession>
<keyword evidence="4" id="KW-0808">Transferase</keyword>
<evidence type="ECO:0000256" key="5">
    <source>
        <dbReference type="ARBA" id="ARBA00022692"/>
    </source>
</evidence>
<keyword evidence="6" id="KW-0735">Signal-anchor</keyword>
<evidence type="ECO:0000313" key="13">
    <source>
        <dbReference type="RefSeq" id="XP_014678292.1"/>
    </source>
</evidence>
<dbReference type="InterPro" id="IPR002659">
    <property type="entry name" value="Glyco_trans_31"/>
</dbReference>
<gene>
    <name evidence="13" type="primary">LOC106818088</name>
</gene>
<comment type="subcellular location">
    <subcellularLocation>
        <location evidence="1 10">Golgi apparatus membrane</location>
        <topology evidence="1 10">Single-pass type II membrane protein</topology>
    </subcellularLocation>
</comment>
<dbReference type="RefSeq" id="XP_014678292.1">
    <property type="nucleotide sequence ID" value="XM_014822806.1"/>
</dbReference>
<keyword evidence="9" id="KW-0472">Membrane</keyword>
<protein>
    <recommendedName>
        <fullName evidence="10">Hexosyltransferase</fullName>
        <ecNumber evidence="10">2.4.1.-</ecNumber>
    </recommendedName>
</protein>
<organism evidence="12 13">
    <name type="scientific">Priapulus caudatus</name>
    <name type="common">Priapulid worm</name>
    <dbReference type="NCBI Taxonomy" id="37621"/>
    <lineage>
        <taxon>Eukaryota</taxon>
        <taxon>Metazoa</taxon>
        <taxon>Ecdysozoa</taxon>
        <taxon>Scalidophora</taxon>
        <taxon>Priapulida</taxon>
        <taxon>Priapulimorpha</taxon>
        <taxon>Priapulimorphida</taxon>
        <taxon>Priapulidae</taxon>
        <taxon>Priapulus</taxon>
    </lineage>
</organism>
<feature type="compositionally biased region" description="Polar residues" evidence="11">
    <location>
        <begin position="1"/>
        <end position="17"/>
    </location>
</feature>
<keyword evidence="7" id="KW-1133">Transmembrane helix</keyword>
<evidence type="ECO:0000256" key="7">
    <source>
        <dbReference type="ARBA" id="ARBA00022989"/>
    </source>
</evidence>
<evidence type="ECO:0000256" key="9">
    <source>
        <dbReference type="ARBA" id="ARBA00023136"/>
    </source>
</evidence>
<feature type="compositionally biased region" description="Low complexity" evidence="11">
    <location>
        <begin position="42"/>
        <end position="72"/>
    </location>
</feature>
<keyword evidence="12" id="KW-1185">Reference proteome</keyword>
<sequence length="280" mass="31214">MTAPSLRQQRPSTTTPRSADAAQRYDHGDGARRRPHRRRRPTTQAGSTAAAARRTAQSLQPDARAAATNDAACSRRHAAATNDASVQPTHPAPPSETFGDVIRADFREAYRNLTMKSVTALHVAASRCRAARFVMKIDTDTFLNAPKLLRYCRGADAVRNMFGYAQVRKPPIRNAAHKWYVSQREFDGDVFPDYLSGTGYVMSGDVPPLLYVASLTTPLLAMEDVYVNGMLAETVGVPRRHHAGFVIDNRFQFRTPKKYVTIHPCTQQQLREAWKRCTGE</sequence>
<keyword evidence="8 10" id="KW-0333">Golgi apparatus</keyword>
<feature type="region of interest" description="Disordered" evidence="11">
    <location>
        <begin position="1"/>
        <end position="99"/>
    </location>
</feature>
<comment type="similarity">
    <text evidence="2 10">Belongs to the glycosyltransferase 31 family.</text>
</comment>
<dbReference type="PANTHER" id="PTHR11214:SF314">
    <property type="entry name" value="HEXOSYLTRANSFERASE"/>
    <property type="match status" value="1"/>
</dbReference>
<evidence type="ECO:0000256" key="3">
    <source>
        <dbReference type="ARBA" id="ARBA00022676"/>
    </source>
</evidence>
<evidence type="ECO:0000256" key="8">
    <source>
        <dbReference type="ARBA" id="ARBA00023034"/>
    </source>
</evidence>
<dbReference type="Pfam" id="PF01762">
    <property type="entry name" value="Galactosyl_T"/>
    <property type="match status" value="1"/>
</dbReference>
<evidence type="ECO:0000256" key="1">
    <source>
        <dbReference type="ARBA" id="ARBA00004323"/>
    </source>
</evidence>
<dbReference type="Proteomes" id="UP000695022">
    <property type="component" value="Unplaced"/>
</dbReference>
<reference evidence="13" key="1">
    <citation type="submission" date="2025-08" db="UniProtKB">
        <authorList>
            <consortium name="RefSeq"/>
        </authorList>
    </citation>
    <scope>IDENTIFICATION</scope>
</reference>
<dbReference type="PANTHER" id="PTHR11214">
    <property type="entry name" value="BETA-1,3-N-ACETYLGLUCOSAMINYLTRANSFERASE"/>
    <property type="match status" value="1"/>
</dbReference>
<evidence type="ECO:0000256" key="4">
    <source>
        <dbReference type="ARBA" id="ARBA00022679"/>
    </source>
</evidence>
<feature type="compositionally biased region" description="Basic and acidic residues" evidence="11">
    <location>
        <begin position="23"/>
        <end position="32"/>
    </location>
</feature>
<evidence type="ECO:0000256" key="2">
    <source>
        <dbReference type="ARBA" id="ARBA00008661"/>
    </source>
</evidence>
<name>A0ABM1F1H1_PRICU</name>
<evidence type="ECO:0000256" key="6">
    <source>
        <dbReference type="ARBA" id="ARBA00022968"/>
    </source>
</evidence>
<dbReference type="GeneID" id="106818088"/>
<evidence type="ECO:0000256" key="10">
    <source>
        <dbReference type="RuleBase" id="RU363063"/>
    </source>
</evidence>
<dbReference type="EC" id="2.4.1.-" evidence="10"/>